<evidence type="ECO:0000256" key="6">
    <source>
        <dbReference type="ARBA" id="ARBA00022840"/>
    </source>
</evidence>
<evidence type="ECO:0000256" key="3">
    <source>
        <dbReference type="ARBA" id="ARBA00022741"/>
    </source>
</evidence>
<dbReference type="EMBL" id="CWGJ01000010">
    <property type="protein sequence ID" value="CRX37907.1"/>
    <property type="molecule type" value="Genomic_DNA"/>
</dbReference>
<protein>
    <recommendedName>
        <fullName evidence="11">ATP-dependent DNA helicase RecQ</fullName>
        <ecNumber evidence="10">5.6.2.4</ecNumber>
    </recommendedName>
    <alternativeName>
        <fullName evidence="12">DNA 3'-5' helicase RecQ</fullName>
    </alternativeName>
</protein>
<accession>A0A0H5DNQ4</accession>
<dbReference type="GO" id="GO:0030894">
    <property type="term" value="C:replisome"/>
    <property type="evidence" value="ECO:0007669"/>
    <property type="project" value="TreeGrafter"/>
</dbReference>
<dbReference type="AlphaFoldDB" id="A0A0H5DNQ4"/>
<dbReference type="PROSITE" id="PS51192">
    <property type="entry name" value="HELICASE_ATP_BIND_1"/>
    <property type="match status" value="1"/>
</dbReference>
<evidence type="ECO:0000259" key="13">
    <source>
        <dbReference type="PROSITE" id="PS51192"/>
    </source>
</evidence>
<name>A0A0H5DNQ4_9BACT</name>
<evidence type="ECO:0000256" key="12">
    <source>
        <dbReference type="ARBA" id="ARBA00044550"/>
    </source>
</evidence>
<dbReference type="GO" id="GO:0016787">
    <property type="term" value="F:hydrolase activity"/>
    <property type="evidence" value="ECO:0007669"/>
    <property type="project" value="UniProtKB-KW"/>
</dbReference>
<evidence type="ECO:0000256" key="10">
    <source>
        <dbReference type="ARBA" id="ARBA00034808"/>
    </source>
</evidence>
<evidence type="ECO:0000256" key="9">
    <source>
        <dbReference type="ARBA" id="ARBA00034617"/>
    </source>
</evidence>
<keyword evidence="7" id="KW-0238">DNA-binding</keyword>
<dbReference type="GO" id="GO:0003677">
    <property type="term" value="F:DNA binding"/>
    <property type="evidence" value="ECO:0007669"/>
    <property type="project" value="UniProtKB-KW"/>
</dbReference>
<dbReference type="SMART" id="SM00487">
    <property type="entry name" value="DEXDc"/>
    <property type="match status" value="1"/>
</dbReference>
<dbReference type="Pfam" id="PF00270">
    <property type="entry name" value="DEAD"/>
    <property type="match status" value="1"/>
</dbReference>
<feature type="domain" description="Helicase C-terminal" evidence="14">
    <location>
        <begin position="230"/>
        <end position="381"/>
    </location>
</feature>
<keyword evidence="4" id="KW-0378">Hydrolase</keyword>
<dbReference type="GO" id="GO:0043590">
    <property type="term" value="C:bacterial nucleoid"/>
    <property type="evidence" value="ECO:0007669"/>
    <property type="project" value="TreeGrafter"/>
</dbReference>
<dbReference type="InterPro" id="IPR032284">
    <property type="entry name" value="RecQ_Zn-bd"/>
</dbReference>
<comment type="catalytic activity">
    <reaction evidence="9">
        <text>Couples ATP hydrolysis with the unwinding of duplex DNA by translocating in the 3'-5' direction.</text>
        <dbReference type="EC" id="5.6.2.4"/>
    </reaction>
</comment>
<keyword evidence="5 15" id="KW-0347">Helicase</keyword>
<feature type="domain" description="Helicase ATP-binding" evidence="13">
    <location>
        <begin position="29"/>
        <end position="202"/>
    </location>
</feature>
<dbReference type="SUPFAM" id="SSF53271">
    <property type="entry name" value="PRTase-like"/>
    <property type="match status" value="1"/>
</dbReference>
<dbReference type="Proteomes" id="UP000220251">
    <property type="component" value="Unassembled WGS sequence"/>
</dbReference>
<evidence type="ECO:0000256" key="4">
    <source>
        <dbReference type="ARBA" id="ARBA00022801"/>
    </source>
</evidence>
<dbReference type="GO" id="GO:0005524">
    <property type="term" value="F:ATP binding"/>
    <property type="evidence" value="ECO:0007669"/>
    <property type="project" value="UniProtKB-KW"/>
</dbReference>
<dbReference type="Pfam" id="PF00271">
    <property type="entry name" value="Helicase_C"/>
    <property type="match status" value="1"/>
</dbReference>
<dbReference type="InterPro" id="IPR027417">
    <property type="entry name" value="P-loop_NTPase"/>
</dbReference>
<keyword evidence="2" id="KW-0479">Metal-binding</keyword>
<organism evidence="15 16">
    <name type="scientific">Estrella lausannensis</name>
    <dbReference type="NCBI Taxonomy" id="483423"/>
    <lineage>
        <taxon>Bacteria</taxon>
        <taxon>Pseudomonadati</taxon>
        <taxon>Chlamydiota</taxon>
        <taxon>Chlamydiia</taxon>
        <taxon>Parachlamydiales</taxon>
        <taxon>Candidatus Criblamydiaceae</taxon>
        <taxon>Estrella</taxon>
    </lineage>
</organism>
<evidence type="ECO:0000313" key="16">
    <source>
        <dbReference type="Proteomes" id="UP000220251"/>
    </source>
</evidence>
<evidence type="ECO:0000256" key="2">
    <source>
        <dbReference type="ARBA" id="ARBA00022723"/>
    </source>
</evidence>
<dbReference type="GO" id="GO:0005737">
    <property type="term" value="C:cytoplasm"/>
    <property type="evidence" value="ECO:0007669"/>
    <property type="project" value="TreeGrafter"/>
</dbReference>
<evidence type="ECO:0000256" key="8">
    <source>
        <dbReference type="ARBA" id="ARBA00023235"/>
    </source>
</evidence>
<dbReference type="SMART" id="SM00490">
    <property type="entry name" value="HELICc"/>
    <property type="match status" value="1"/>
</dbReference>
<dbReference type="InterPro" id="IPR029057">
    <property type="entry name" value="PRTase-like"/>
</dbReference>
<dbReference type="EC" id="5.6.2.4" evidence="10"/>
<keyword evidence="6" id="KW-0067">ATP-binding</keyword>
<dbReference type="RefSeq" id="WP_098037771.1">
    <property type="nucleotide sequence ID" value="NZ_CWGJ01000010.1"/>
</dbReference>
<keyword evidence="8" id="KW-0413">Isomerase</keyword>
<dbReference type="Gene3D" id="3.40.50.2020">
    <property type="match status" value="1"/>
</dbReference>
<dbReference type="GO" id="GO:0006310">
    <property type="term" value="P:DNA recombination"/>
    <property type="evidence" value="ECO:0007669"/>
    <property type="project" value="InterPro"/>
</dbReference>
<dbReference type="Gene3D" id="3.40.50.300">
    <property type="entry name" value="P-loop containing nucleotide triphosphate hydrolases"/>
    <property type="match status" value="2"/>
</dbReference>
<dbReference type="NCBIfam" id="TIGR00614">
    <property type="entry name" value="recQ_fam"/>
    <property type="match status" value="1"/>
</dbReference>
<dbReference type="SUPFAM" id="SSF52540">
    <property type="entry name" value="P-loop containing nucleoside triphosphate hydrolases"/>
    <property type="match status" value="1"/>
</dbReference>
<evidence type="ECO:0000313" key="15">
    <source>
        <dbReference type="EMBL" id="CRX37907.1"/>
    </source>
</evidence>
<dbReference type="InterPro" id="IPR000836">
    <property type="entry name" value="PRTase_dom"/>
</dbReference>
<keyword evidence="3" id="KW-0547">Nucleotide-binding</keyword>
<gene>
    <name evidence="15" type="primary">recQ</name>
    <name evidence="15" type="ORF">ELAC_0552</name>
</gene>
<evidence type="ECO:0000256" key="1">
    <source>
        <dbReference type="ARBA" id="ARBA00005446"/>
    </source>
</evidence>
<dbReference type="Gene3D" id="1.10.10.10">
    <property type="entry name" value="Winged helix-like DNA-binding domain superfamily/Winged helix DNA-binding domain"/>
    <property type="match status" value="1"/>
</dbReference>
<dbReference type="InterPro" id="IPR004589">
    <property type="entry name" value="DNA_helicase_ATP-dep_RecQ"/>
</dbReference>
<dbReference type="GO" id="GO:0006281">
    <property type="term" value="P:DNA repair"/>
    <property type="evidence" value="ECO:0007669"/>
    <property type="project" value="TreeGrafter"/>
</dbReference>
<dbReference type="CDD" id="cd06223">
    <property type="entry name" value="PRTases_typeI"/>
    <property type="match status" value="1"/>
</dbReference>
<evidence type="ECO:0000256" key="5">
    <source>
        <dbReference type="ARBA" id="ARBA00022806"/>
    </source>
</evidence>
<reference evidence="16" key="1">
    <citation type="submission" date="2015-06" db="EMBL/GenBank/DDBJ databases">
        <authorList>
            <person name="Bertelli C."/>
        </authorList>
    </citation>
    <scope>NUCLEOTIDE SEQUENCE [LARGE SCALE GENOMIC DNA]</scope>
    <source>
        <strain evidence="16">CRIB-30</strain>
    </source>
</reference>
<dbReference type="GO" id="GO:0043138">
    <property type="term" value="F:3'-5' DNA helicase activity"/>
    <property type="evidence" value="ECO:0007669"/>
    <property type="project" value="UniProtKB-EC"/>
</dbReference>
<dbReference type="GO" id="GO:0009378">
    <property type="term" value="F:four-way junction helicase activity"/>
    <property type="evidence" value="ECO:0007669"/>
    <property type="project" value="TreeGrafter"/>
</dbReference>
<sequence>MEITREKLLSTLRSQFKMDSFRPGQAEAIETLFERGRLLCIQPTGYGKSLLYQLPSCLVGGLTLVVSPLLALMRDQVDQLTERFNIEAASINSDQTEEENAKAREMASKGLIQILFAAPEQLDHIDRFQYLLSLPIQLLVIDEAHCISTWGHDFRPSYRRILDFCLALAEVNPQLKVLALTATANERVEQDIMRQLSTTTAPLAIFREKMDRPNIHLSVVSVQGMAAKLSLCKALLEKQQGSGLIYAATRENAEMIAEFLKEQGVSIAAYHAGLASEEKRSLQKAFALSEYRAIAATTALGMGIDKKDLRFIIHFDIPGSITAYYQEVGRAGRDGERAEGILLYDKADRAVQDYFIDSALPSEEDFERVLEAVSKAETPLNLTGIKRATGLHPTRVTLVIAELIEQIFLSKTSVKGTQVYRKVDSCGSLDLSRYQTQHRVKTEELNKILGYAEGNQCRMEVLREALGDLEASACGRCDVCLKVKFDITADKEAANRWLRQRTLPIAEMRVHKTSQGFSLFDGKMRPPEFIRFMRERAIREDVDEEILNLMKAKIKSLALPVTSIIAIPSRTWMGRLPFAKALSEQLQIPLLEEVLHFESLPEKRQGDLLNNDQRAANVHEKMRALSTDLVPHGAILLLDDYVGSGSTIKEAARALRKSLKNPIIPVTVAAVKWRLGQTGFI</sequence>
<dbReference type="OrthoDB" id="9763310at2"/>
<keyword evidence="16" id="KW-1185">Reference proteome</keyword>
<dbReference type="CDD" id="cd17920">
    <property type="entry name" value="DEXHc_RecQ"/>
    <property type="match status" value="1"/>
</dbReference>
<dbReference type="PROSITE" id="PS51194">
    <property type="entry name" value="HELICASE_CTER"/>
    <property type="match status" value="1"/>
</dbReference>
<evidence type="ECO:0000259" key="14">
    <source>
        <dbReference type="PROSITE" id="PS51194"/>
    </source>
</evidence>
<proteinExistence type="inferred from homology"/>
<dbReference type="InterPro" id="IPR014001">
    <property type="entry name" value="Helicase_ATP-bd"/>
</dbReference>
<dbReference type="Pfam" id="PF16124">
    <property type="entry name" value="RecQ_Zn_bind"/>
    <property type="match status" value="1"/>
</dbReference>
<evidence type="ECO:0000256" key="11">
    <source>
        <dbReference type="ARBA" id="ARBA00044535"/>
    </source>
</evidence>
<dbReference type="PANTHER" id="PTHR13710">
    <property type="entry name" value="DNA HELICASE RECQ FAMILY MEMBER"/>
    <property type="match status" value="1"/>
</dbReference>
<dbReference type="GO" id="GO:0046872">
    <property type="term" value="F:metal ion binding"/>
    <property type="evidence" value="ECO:0007669"/>
    <property type="project" value="UniProtKB-KW"/>
</dbReference>
<dbReference type="InterPro" id="IPR036388">
    <property type="entry name" value="WH-like_DNA-bd_sf"/>
</dbReference>
<dbReference type="InterPro" id="IPR011545">
    <property type="entry name" value="DEAD/DEAH_box_helicase_dom"/>
</dbReference>
<evidence type="ECO:0000256" key="7">
    <source>
        <dbReference type="ARBA" id="ARBA00023125"/>
    </source>
</evidence>
<dbReference type="InterPro" id="IPR001650">
    <property type="entry name" value="Helicase_C-like"/>
</dbReference>
<dbReference type="PANTHER" id="PTHR13710:SF105">
    <property type="entry name" value="ATP-DEPENDENT DNA HELICASE Q1"/>
    <property type="match status" value="1"/>
</dbReference>
<comment type="similarity">
    <text evidence="1">Belongs to the helicase family. RecQ subfamily.</text>
</comment>